<evidence type="ECO:0000256" key="10">
    <source>
        <dbReference type="ARBA" id="ARBA00023170"/>
    </source>
</evidence>
<dbReference type="GO" id="GO:0005783">
    <property type="term" value="C:endoplasmic reticulum"/>
    <property type="evidence" value="ECO:0007669"/>
    <property type="project" value="TreeGrafter"/>
</dbReference>
<evidence type="ECO:0000256" key="2">
    <source>
        <dbReference type="ARBA" id="ARBA00008130"/>
    </source>
</evidence>
<feature type="compositionally biased region" description="Gly residues" evidence="11">
    <location>
        <begin position="33"/>
        <end position="42"/>
    </location>
</feature>
<keyword evidence="6" id="KW-0681">Retinal protein</keyword>
<dbReference type="PRINTS" id="PR00251">
    <property type="entry name" value="BACTRLOPSIN"/>
</dbReference>
<proteinExistence type="inferred from homology"/>
<dbReference type="SMART" id="SM01021">
    <property type="entry name" value="Bac_rhodopsin"/>
    <property type="match status" value="1"/>
</dbReference>
<keyword evidence="10" id="KW-0675">Receptor</keyword>
<feature type="transmembrane region" description="Helical" evidence="12">
    <location>
        <begin position="99"/>
        <end position="123"/>
    </location>
</feature>
<keyword evidence="4" id="KW-0716">Sensory transduction</keyword>
<reference evidence="13" key="3">
    <citation type="submission" date="2016-07" db="EMBL/GenBank/DDBJ databases">
        <title>Evolution of pathogenesis and genome organization in the Tremellales.</title>
        <authorList>
            <person name="Cuomo C."/>
            <person name="Litvintseva A."/>
            <person name="Heitman J."/>
            <person name="Chen Y."/>
            <person name="Sun S."/>
            <person name="Springer D."/>
            <person name="Dromer F."/>
            <person name="Young S."/>
            <person name="Zeng Q."/>
            <person name="Chapman S."/>
            <person name="Gujja S."/>
            <person name="Saif S."/>
            <person name="Birren B."/>
        </authorList>
    </citation>
    <scope>NUCLEOTIDE SEQUENCE</scope>
    <source>
        <strain evidence="13">CBS 10737</strain>
    </source>
</reference>
<evidence type="ECO:0000313" key="14">
    <source>
        <dbReference type="EMBL" id="WWC71235.1"/>
    </source>
</evidence>
<comment type="subcellular location">
    <subcellularLocation>
        <location evidence="1">Membrane</location>
        <topology evidence="1">Multi-pass membrane protein</topology>
    </subcellularLocation>
</comment>
<evidence type="ECO:0000313" key="13">
    <source>
        <dbReference type="EMBL" id="OCF50578.1"/>
    </source>
</evidence>
<dbReference type="GO" id="GO:0005216">
    <property type="term" value="F:monoatomic ion channel activity"/>
    <property type="evidence" value="ECO:0007669"/>
    <property type="project" value="InterPro"/>
</dbReference>
<dbReference type="GeneID" id="30172272"/>
<evidence type="ECO:0000256" key="4">
    <source>
        <dbReference type="ARBA" id="ARBA00022606"/>
    </source>
</evidence>
<dbReference type="Proteomes" id="UP000094020">
    <property type="component" value="Chromosome 7"/>
</dbReference>
<evidence type="ECO:0008006" key="16">
    <source>
        <dbReference type="Google" id="ProtNLM"/>
    </source>
</evidence>
<feature type="transmembrane region" description="Helical" evidence="12">
    <location>
        <begin position="143"/>
        <end position="164"/>
    </location>
</feature>
<evidence type="ECO:0000256" key="11">
    <source>
        <dbReference type="SAM" id="MobiDB-lite"/>
    </source>
</evidence>
<dbReference type="KEGG" id="kpin:30172272"/>
<keyword evidence="5 12" id="KW-0812">Transmembrane</keyword>
<evidence type="ECO:0000313" key="15">
    <source>
        <dbReference type="Proteomes" id="UP000094020"/>
    </source>
</evidence>
<evidence type="ECO:0000256" key="1">
    <source>
        <dbReference type="ARBA" id="ARBA00004141"/>
    </source>
</evidence>
<evidence type="ECO:0000256" key="9">
    <source>
        <dbReference type="ARBA" id="ARBA00023136"/>
    </source>
</evidence>
<feature type="region of interest" description="Disordered" evidence="11">
    <location>
        <begin position="16"/>
        <end position="43"/>
    </location>
</feature>
<dbReference type="PROSITE" id="PS00950">
    <property type="entry name" value="BACTERIAL_OPSIN_1"/>
    <property type="match status" value="1"/>
</dbReference>
<evidence type="ECO:0000256" key="6">
    <source>
        <dbReference type="ARBA" id="ARBA00022925"/>
    </source>
</evidence>
<dbReference type="EMBL" id="KI894010">
    <property type="protein sequence ID" value="OCF50578.1"/>
    <property type="molecule type" value="Genomic_DNA"/>
</dbReference>
<gene>
    <name evidence="13" type="ORF">I206_03903</name>
    <name evidence="14" type="ORF">I206_105188</name>
</gene>
<feature type="transmembrane region" description="Helical" evidence="12">
    <location>
        <begin position="67"/>
        <end position="87"/>
    </location>
</feature>
<dbReference type="InterPro" id="IPR001425">
    <property type="entry name" value="Arc/bac/fun_rhodopsins"/>
</dbReference>
<keyword evidence="9 12" id="KW-0472">Membrane</keyword>
<organism evidence="13">
    <name type="scientific">Kwoniella pini CBS 10737</name>
    <dbReference type="NCBI Taxonomy" id="1296096"/>
    <lineage>
        <taxon>Eukaryota</taxon>
        <taxon>Fungi</taxon>
        <taxon>Dikarya</taxon>
        <taxon>Basidiomycota</taxon>
        <taxon>Agaricomycotina</taxon>
        <taxon>Tremellomycetes</taxon>
        <taxon>Tremellales</taxon>
        <taxon>Cryptococcaceae</taxon>
        <taxon>Kwoniella</taxon>
    </lineage>
</organism>
<dbReference type="PANTHER" id="PTHR28286">
    <property type="match status" value="1"/>
</dbReference>
<comment type="similarity">
    <text evidence="2">Belongs to the archaeal/bacterial/fungal opsin family.</text>
</comment>
<evidence type="ECO:0000256" key="7">
    <source>
        <dbReference type="ARBA" id="ARBA00022989"/>
    </source>
</evidence>
<reference evidence="13" key="1">
    <citation type="submission" date="2013-07" db="EMBL/GenBank/DDBJ databases">
        <title>The Genome Sequence of Cryptococcus pinus CBS10737.</title>
        <authorList>
            <consortium name="The Broad Institute Genome Sequencing Platform"/>
            <person name="Cuomo C."/>
            <person name="Litvintseva A."/>
            <person name="Chen Y."/>
            <person name="Heitman J."/>
            <person name="Sun S."/>
            <person name="Springer D."/>
            <person name="Dromer F."/>
            <person name="Young S.K."/>
            <person name="Zeng Q."/>
            <person name="Gargeya S."/>
            <person name="Fitzgerald M."/>
            <person name="Abouelleil A."/>
            <person name="Alvarado L."/>
            <person name="Berlin A.M."/>
            <person name="Chapman S.B."/>
            <person name="Dewar J."/>
            <person name="Goldberg J."/>
            <person name="Griggs A."/>
            <person name="Gujja S."/>
            <person name="Hansen M."/>
            <person name="Howarth C."/>
            <person name="Imamovic A."/>
            <person name="Larimer J."/>
            <person name="McCowan C."/>
            <person name="Murphy C."/>
            <person name="Pearson M."/>
            <person name="Priest M."/>
            <person name="Roberts A."/>
            <person name="Saif S."/>
            <person name="Shea T."/>
            <person name="Sykes S."/>
            <person name="Wortman J."/>
            <person name="Nusbaum C."/>
            <person name="Birren B."/>
        </authorList>
    </citation>
    <scope>NUCLEOTIDE SEQUENCE [LARGE SCALE GENOMIC DNA]</scope>
    <source>
        <strain evidence="13">CBS 10737</strain>
    </source>
</reference>
<dbReference type="SUPFAM" id="SSF81321">
    <property type="entry name" value="Family A G protein-coupled receptor-like"/>
    <property type="match status" value="1"/>
</dbReference>
<evidence type="ECO:0000256" key="12">
    <source>
        <dbReference type="SAM" id="Phobius"/>
    </source>
</evidence>
<accession>A0A1B9I4X5</accession>
<dbReference type="GO" id="GO:0007602">
    <property type="term" value="P:phototransduction"/>
    <property type="evidence" value="ECO:0007669"/>
    <property type="project" value="UniProtKB-KW"/>
</dbReference>
<dbReference type="PANTHER" id="PTHR28286:SF2">
    <property type="entry name" value="BACTERIORHODOPSIN _OPSIN, NOPA (EUROFUNG)"/>
    <property type="match status" value="1"/>
</dbReference>
<evidence type="ECO:0000256" key="3">
    <source>
        <dbReference type="ARBA" id="ARBA00022543"/>
    </source>
</evidence>
<keyword evidence="8" id="KW-0157">Chromophore</keyword>
<feature type="transmembrane region" description="Helical" evidence="12">
    <location>
        <begin position="171"/>
        <end position="191"/>
    </location>
</feature>
<reference evidence="14" key="2">
    <citation type="submission" date="2013-07" db="EMBL/GenBank/DDBJ databases">
        <authorList>
            <consortium name="The Broad Institute Genome Sequencing Platform"/>
            <person name="Cuomo C."/>
            <person name="Litvintseva A."/>
            <person name="Chen Y."/>
            <person name="Heitman J."/>
            <person name="Sun S."/>
            <person name="Springer D."/>
            <person name="Dromer F."/>
            <person name="Young S.K."/>
            <person name="Zeng Q."/>
            <person name="Gargeya S."/>
            <person name="Fitzgerald M."/>
            <person name="Abouelleil A."/>
            <person name="Alvarado L."/>
            <person name="Berlin A.M."/>
            <person name="Chapman S.B."/>
            <person name="Dewar J."/>
            <person name="Goldberg J."/>
            <person name="Griggs A."/>
            <person name="Gujja S."/>
            <person name="Hansen M."/>
            <person name="Howarth C."/>
            <person name="Imamovic A."/>
            <person name="Larimer J."/>
            <person name="McCowan C."/>
            <person name="Murphy C."/>
            <person name="Pearson M."/>
            <person name="Priest M."/>
            <person name="Roberts A."/>
            <person name="Saif S."/>
            <person name="Shea T."/>
            <person name="Sykes S."/>
            <person name="Wortman J."/>
            <person name="Nusbaum C."/>
            <person name="Birren B."/>
        </authorList>
    </citation>
    <scope>NUCLEOTIDE SEQUENCE</scope>
    <source>
        <strain evidence="14">CBS 10737</strain>
    </source>
</reference>
<dbReference type="AlphaFoldDB" id="A0A1B9I4X5"/>
<dbReference type="Gene3D" id="1.20.1070.10">
    <property type="entry name" value="Rhodopsin 7-helix transmembrane proteins"/>
    <property type="match status" value="1"/>
</dbReference>
<name>A0A1B9I4X5_9TREE</name>
<dbReference type="InterPro" id="IPR018229">
    <property type="entry name" value="Rhodopsin_retinal_BS"/>
</dbReference>
<protein>
    <recommendedName>
        <fullName evidence="16">Opsin 1</fullName>
    </recommendedName>
</protein>
<evidence type="ECO:0000256" key="5">
    <source>
        <dbReference type="ARBA" id="ARBA00022692"/>
    </source>
</evidence>
<dbReference type="Pfam" id="PF01036">
    <property type="entry name" value="Bac_rhodopsin"/>
    <property type="match status" value="1"/>
</dbReference>
<reference evidence="14" key="4">
    <citation type="submission" date="2024-02" db="EMBL/GenBank/DDBJ databases">
        <title>Comparative genomics of Cryptococcus and Kwoniella reveals pathogenesis evolution and contrasting modes of karyotype evolution via chromosome fusion or intercentromeric recombination.</title>
        <authorList>
            <person name="Coelho M.A."/>
            <person name="David-Palma M."/>
            <person name="Shea T."/>
            <person name="Bowers K."/>
            <person name="McGinley-Smith S."/>
            <person name="Mohammad A.W."/>
            <person name="Gnirke A."/>
            <person name="Yurkov A.M."/>
            <person name="Nowrousian M."/>
            <person name="Sun S."/>
            <person name="Cuomo C.A."/>
            <person name="Heitman J."/>
        </authorList>
    </citation>
    <scope>NUCLEOTIDE SEQUENCE</scope>
    <source>
        <strain evidence="14">CBS 10737</strain>
    </source>
</reference>
<dbReference type="GO" id="GO:0005886">
    <property type="term" value="C:plasma membrane"/>
    <property type="evidence" value="ECO:0007669"/>
    <property type="project" value="TreeGrafter"/>
</dbReference>
<feature type="compositionally biased region" description="Low complexity" evidence="11">
    <location>
        <begin position="16"/>
        <end position="32"/>
    </location>
</feature>
<keyword evidence="7 12" id="KW-1133">Transmembrane helix</keyword>
<dbReference type="OrthoDB" id="536545at2759"/>
<evidence type="ECO:0000256" key="8">
    <source>
        <dbReference type="ARBA" id="ARBA00022991"/>
    </source>
</evidence>
<sequence>MDFLADFRPTSIHPIPTTTISVDPPGGTNTHHPGGGGGGGGHLPLPTDTFPTPDLHYLHSTHTGQTALWIIFTLFTIGLVGVLFLTLRTEKRNRFFHGASALVLTIAMLSYLAMATGLGISYIPIHNHGVKGSLHHFVRQLYWARYVDWLFTTPLLLLSLASLAGLSPASTLAVILGDIFMIVTGLFSAITPSRWASGERATWAYFGISSFAFLLIWGILFINGLKAANYRPRNTKGLFTLLAAMTFALWTAYPIVFGLSEGANKISVDAEIIAYGILDVAAKLGFTYLLLFLHSHEENGPWTLPDWWVETPQGYGPDGRGTYGSLGSRGGDRD</sequence>
<feature type="transmembrane region" description="Helical" evidence="12">
    <location>
        <begin position="272"/>
        <end position="293"/>
    </location>
</feature>
<feature type="transmembrane region" description="Helical" evidence="12">
    <location>
        <begin position="203"/>
        <end position="225"/>
    </location>
</feature>
<dbReference type="RefSeq" id="XP_019011797.1">
    <property type="nucleotide sequence ID" value="XM_019155643.1"/>
</dbReference>
<dbReference type="GO" id="GO:0009881">
    <property type="term" value="F:photoreceptor activity"/>
    <property type="evidence" value="ECO:0007669"/>
    <property type="project" value="UniProtKB-KW"/>
</dbReference>
<feature type="transmembrane region" description="Helical" evidence="12">
    <location>
        <begin position="237"/>
        <end position="260"/>
    </location>
</feature>
<dbReference type="EMBL" id="CP144525">
    <property type="protein sequence ID" value="WWC71235.1"/>
    <property type="molecule type" value="Genomic_DNA"/>
</dbReference>
<keyword evidence="3" id="KW-0600">Photoreceptor protein</keyword>
<keyword evidence="15" id="KW-1185">Reference proteome</keyword>